<evidence type="ECO:0000313" key="2">
    <source>
        <dbReference type="Proteomes" id="UP000286045"/>
    </source>
</evidence>
<dbReference type="InterPro" id="IPR011009">
    <property type="entry name" value="Kinase-like_dom_sf"/>
</dbReference>
<dbReference type="Gene3D" id="1.10.510.10">
    <property type="entry name" value="Transferase(Phosphotransferase) domain 1"/>
    <property type="match status" value="1"/>
</dbReference>
<organism evidence="1 2">
    <name type="scientific">Xylaria grammica</name>
    <dbReference type="NCBI Taxonomy" id="363999"/>
    <lineage>
        <taxon>Eukaryota</taxon>
        <taxon>Fungi</taxon>
        <taxon>Dikarya</taxon>
        <taxon>Ascomycota</taxon>
        <taxon>Pezizomycotina</taxon>
        <taxon>Sordariomycetes</taxon>
        <taxon>Xylariomycetidae</taxon>
        <taxon>Xylariales</taxon>
        <taxon>Xylariaceae</taxon>
        <taxon>Xylaria</taxon>
    </lineage>
</organism>
<comment type="caution">
    <text evidence="1">The sequence shown here is derived from an EMBL/GenBank/DDBJ whole genome shotgun (WGS) entry which is preliminary data.</text>
</comment>
<evidence type="ECO:0008006" key="3">
    <source>
        <dbReference type="Google" id="ProtNLM"/>
    </source>
</evidence>
<dbReference type="AlphaFoldDB" id="A0A439DAW8"/>
<reference evidence="1 2" key="1">
    <citation type="submission" date="2018-12" db="EMBL/GenBank/DDBJ databases">
        <title>Draft genome sequence of Xylaria grammica IHI A82.</title>
        <authorList>
            <person name="Buettner E."/>
            <person name="Kellner H."/>
        </authorList>
    </citation>
    <scope>NUCLEOTIDE SEQUENCE [LARGE SCALE GENOMIC DNA]</scope>
    <source>
        <strain evidence="1 2">IHI A82</strain>
    </source>
</reference>
<accession>A0A439DAW8</accession>
<keyword evidence="2" id="KW-1185">Reference proteome</keyword>
<dbReference type="SUPFAM" id="SSF56112">
    <property type="entry name" value="Protein kinase-like (PK-like)"/>
    <property type="match status" value="1"/>
</dbReference>
<dbReference type="Proteomes" id="UP000286045">
    <property type="component" value="Unassembled WGS sequence"/>
</dbReference>
<gene>
    <name evidence="1" type="ORF">EKO27_g3538</name>
</gene>
<name>A0A439DAW8_9PEZI</name>
<evidence type="ECO:0000313" key="1">
    <source>
        <dbReference type="EMBL" id="RWA11559.1"/>
    </source>
</evidence>
<proteinExistence type="predicted"/>
<dbReference type="EMBL" id="RYZI01000076">
    <property type="protein sequence ID" value="RWA11559.1"/>
    <property type="molecule type" value="Genomic_DNA"/>
</dbReference>
<sequence length="238" mass="26167">MSRSAPALAQEIEGNFSDSPFWQYEKTVGNGRYGLAFLVGQRAVIRACIGMAYPVGAPLMSETSTLETVTPDTPPILLKHNDIALRNIMIATEKKEGEHAIGYIFKLIDFGGARIVDDRLQGPPENLYRISQTISVFITGRAFNILNLPGIYKGSETIGAYLLRPPGGVSRYPWLDQDLAGFMAECMYTDPAKRPDLQRALTVATNAVANKTHDMFPNPEEETDEAIEAFLQAIVLDA</sequence>
<protein>
    <recommendedName>
        <fullName evidence="3">Protein kinase domain-containing protein</fullName>
    </recommendedName>
</protein>